<dbReference type="InterPro" id="IPR029061">
    <property type="entry name" value="THDP-binding"/>
</dbReference>
<dbReference type="EMBL" id="LNQE01001427">
    <property type="protein sequence ID" value="KUG17647.1"/>
    <property type="molecule type" value="Genomic_DNA"/>
</dbReference>
<keyword evidence="3 5" id="KW-0456">Lyase</keyword>
<dbReference type="CDD" id="cd03372">
    <property type="entry name" value="TPP_ComE"/>
    <property type="match status" value="1"/>
</dbReference>
<proteinExistence type="predicted"/>
<keyword evidence="2" id="KW-0786">Thiamine pyrophosphate</keyword>
<dbReference type="InterPro" id="IPR000399">
    <property type="entry name" value="TPP-bd_CS"/>
</dbReference>
<dbReference type="NCBIfam" id="TIGR03846">
    <property type="entry name" value="sulfopy_beta"/>
    <property type="match status" value="1"/>
</dbReference>
<gene>
    <name evidence="5" type="ORF">ASZ90_012666</name>
</gene>
<dbReference type="InterPro" id="IPR051818">
    <property type="entry name" value="TPP_dependent_decarboxylase"/>
</dbReference>
<dbReference type="GO" id="GO:0030976">
    <property type="term" value="F:thiamine pyrophosphate binding"/>
    <property type="evidence" value="ECO:0007669"/>
    <property type="project" value="InterPro"/>
</dbReference>
<evidence type="ECO:0000259" key="4">
    <source>
        <dbReference type="Pfam" id="PF02775"/>
    </source>
</evidence>
<feature type="domain" description="Thiamine pyrophosphate enzyme TPP-binding" evidence="4">
    <location>
        <begin position="43"/>
        <end position="146"/>
    </location>
</feature>
<evidence type="ECO:0000256" key="3">
    <source>
        <dbReference type="ARBA" id="ARBA00023239"/>
    </source>
</evidence>
<name>A0A0W8F9Q4_9ZZZZ</name>
<comment type="caution">
    <text evidence="5">The sequence shown here is derived from an EMBL/GenBank/DDBJ whole genome shotgun (WGS) entry which is preliminary data.</text>
</comment>
<dbReference type="PROSITE" id="PS00187">
    <property type="entry name" value="TPP_ENZYMES"/>
    <property type="match status" value="1"/>
</dbReference>
<keyword evidence="1" id="KW-0210">Decarboxylase</keyword>
<dbReference type="InterPro" id="IPR011766">
    <property type="entry name" value="TPP_enzyme_TPP-bd"/>
</dbReference>
<accession>A0A0W8F9Q4</accession>
<dbReference type="InterPro" id="IPR022494">
    <property type="entry name" value="Sulfopyruvate_deCO2ase_bsu"/>
</dbReference>
<dbReference type="Gene3D" id="3.40.50.970">
    <property type="match status" value="1"/>
</dbReference>
<evidence type="ECO:0000256" key="2">
    <source>
        <dbReference type="ARBA" id="ARBA00023052"/>
    </source>
</evidence>
<reference evidence="5" key="1">
    <citation type="journal article" date="2015" name="Proc. Natl. Acad. Sci. U.S.A.">
        <title>Networks of energetic and metabolic interactions define dynamics in microbial communities.</title>
        <authorList>
            <person name="Embree M."/>
            <person name="Liu J.K."/>
            <person name="Al-Bassam M.M."/>
            <person name="Zengler K."/>
        </authorList>
    </citation>
    <scope>NUCLEOTIDE SEQUENCE</scope>
</reference>
<dbReference type="PANTHER" id="PTHR42818:SF1">
    <property type="entry name" value="SULFOPYRUVATE DECARBOXYLASE"/>
    <property type="match status" value="1"/>
</dbReference>
<dbReference type="PANTHER" id="PTHR42818">
    <property type="entry name" value="SULFOPYRUVATE DECARBOXYLASE SUBUNIT ALPHA"/>
    <property type="match status" value="1"/>
</dbReference>
<evidence type="ECO:0000256" key="1">
    <source>
        <dbReference type="ARBA" id="ARBA00022793"/>
    </source>
</evidence>
<evidence type="ECO:0000313" key="5">
    <source>
        <dbReference type="EMBL" id="KUG17647.1"/>
    </source>
</evidence>
<dbReference type="SUPFAM" id="SSF52518">
    <property type="entry name" value="Thiamin diphosphate-binding fold (THDP-binding)"/>
    <property type="match status" value="1"/>
</dbReference>
<dbReference type="GO" id="GO:0050545">
    <property type="term" value="F:sulfopyruvate decarboxylase activity"/>
    <property type="evidence" value="ECO:0007669"/>
    <property type="project" value="UniProtKB-EC"/>
</dbReference>
<protein>
    <submittedName>
        <fullName evidence="5">Sulfopyruvate decarboxylase-beta subunit</fullName>
        <ecNumber evidence="5">4.1.1.79</ecNumber>
    </submittedName>
</protein>
<keyword evidence="5" id="KW-0670">Pyruvate</keyword>
<organism evidence="5">
    <name type="scientific">hydrocarbon metagenome</name>
    <dbReference type="NCBI Taxonomy" id="938273"/>
    <lineage>
        <taxon>unclassified sequences</taxon>
        <taxon>metagenomes</taxon>
        <taxon>ecological metagenomes</taxon>
    </lineage>
</organism>
<dbReference type="Pfam" id="PF02775">
    <property type="entry name" value="TPP_enzyme_C"/>
    <property type="match status" value="1"/>
</dbReference>
<dbReference type="GO" id="GO:0000287">
    <property type="term" value="F:magnesium ion binding"/>
    <property type="evidence" value="ECO:0007669"/>
    <property type="project" value="InterPro"/>
</dbReference>
<dbReference type="AlphaFoldDB" id="A0A0W8F9Q4"/>
<dbReference type="EC" id="4.1.1.79" evidence="5"/>
<sequence length="186" mass="19661">MKRIEAIALAAESAQGQNALLISNIGFPSRELYSICDRQENFYMLGSMGMASSIGLGLALAKPKRRVMVLDGDGSVLMNLGTLATIALHGPKNFLLVILDNCCYGSTGSQPTCTCYCTDLAAVARGAGIREVEKVDDPEALTRALQGQGVVVAKVEAGNASVPIIDLLPEEIIERFSRSAQSAEPS</sequence>